<dbReference type="Proteomes" id="UP001272940">
    <property type="component" value="Unassembled WGS sequence"/>
</dbReference>
<gene>
    <name evidence="2" type="ORF">NJD11_06515</name>
</gene>
<name>A0ABU4KPE8_BREVE</name>
<feature type="region of interest" description="Disordered" evidence="1">
    <location>
        <begin position="69"/>
        <end position="90"/>
    </location>
</feature>
<protein>
    <submittedName>
        <fullName evidence="2">Uncharacterized protein</fullName>
    </submittedName>
</protein>
<dbReference type="RefSeq" id="WP_319078584.1">
    <property type="nucleotide sequence ID" value="NZ_JAMYEC010000003.1"/>
</dbReference>
<reference evidence="2 3" key="1">
    <citation type="journal article" date="2023" name="FEMS Microbes">
        <title>Whole genomes of deep-sea sponge-associated bacteria exhibit high novel natural product potential.</title>
        <authorList>
            <person name="Hesketh-Best P.J."/>
            <person name="January G.G."/>
            <person name="Koch M.J."/>
            <person name="Warburton P.J."/>
            <person name="Howell K.L."/>
            <person name="Upton M."/>
        </authorList>
    </citation>
    <scope>NUCLEOTIDE SEQUENCE [LARGE SCALE GENOMIC DNA]</scope>
    <source>
        <strain evidence="2 3">PC206-O</strain>
    </source>
</reference>
<proteinExistence type="predicted"/>
<evidence type="ECO:0000313" key="2">
    <source>
        <dbReference type="EMBL" id="MDX2334590.1"/>
    </source>
</evidence>
<sequence length="90" mass="9824">MRMWLGDTDAREDADCWPLREIVSLCGLTLGGEGATDDGAVRSHSLSKKRQQGQRVRLATVGGQFLDLDHRPIGGVGNDQGFDDQREAGR</sequence>
<organism evidence="2 3">
    <name type="scientific">Brevundimonas vesicularis</name>
    <name type="common">Pseudomonas vesicularis</name>
    <dbReference type="NCBI Taxonomy" id="41276"/>
    <lineage>
        <taxon>Bacteria</taxon>
        <taxon>Pseudomonadati</taxon>
        <taxon>Pseudomonadota</taxon>
        <taxon>Alphaproteobacteria</taxon>
        <taxon>Caulobacterales</taxon>
        <taxon>Caulobacteraceae</taxon>
        <taxon>Brevundimonas</taxon>
    </lineage>
</organism>
<evidence type="ECO:0000313" key="3">
    <source>
        <dbReference type="Proteomes" id="UP001272940"/>
    </source>
</evidence>
<evidence type="ECO:0000256" key="1">
    <source>
        <dbReference type="SAM" id="MobiDB-lite"/>
    </source>
</evidence>
<dbReference type="EMBL" id="JAMYEC010000003">
    <property type="protein sequence ID" value="MDX2334590.1"/>
    <property type="molecule type" value="Genomic_DNA"/>
</dbReference>
<keyword evidence="3" id="KW-1185">Reference proteome</keyword>
<accession>A0ABU4KPE8</accession>
<comment type="caution">
    <text evidence="2">The sequence shown here is derived from an EMBL/GenBank/DDBJ whole genome shotgun (WGS) entry which is preliminary data.</text>
</comment>